<proteinExistence type="predicted"/>
<feature type="transmembrane region" description="Helical" evidence="9">
    <location>
        <begin position="236"/>
        <end position="256"/>
    </location>
</feature>
<evidence type="ECO:0000256" key="6">
    <source>
        <dbReference type="ARBA" id="ARBA00022989"/>
    </source>
</evidence>
<evidence type="ECO:0000313" key="11">
    <source>
        <dbReference type="EMBL" id="MBN8233382.1"/>
    </source>
</evidence>
<feature type="transmembrane region" description="Helical" evidence="9">
    <location>
        <begin position="324"/>
        <end position="344"/>
    </location>
</feature>
<keyword evidence="6 9" id="KW-1133">Transmembrane helix</keyword>
<feature type="transmembrane region" description="Helical" evidence="9">
    <location>
        <begin position="195"/>
        <end position="224"/>
    </location>
</feature>
<feature type="domain" description="Glycosyltransferase RgtA/B/C/D-like" evidence="10">
    <location>
        <begin position="97"/>
        <end position="255"/>
    </location>
</feature>
<feature type="transmembrane region" description="Helical" evidence="9">
    <location>
        <begin position="122"/>
        <end position="140"/>
    </location>
</feature>
<dbReference type="Proteomes" id="UP000664052">
    <property type="component" value="Unassembled WGS sequence"/>
</dbReference>
<feature type="transmembrane region" description="Helical" evidence="9">
    <location>
        <begin position="170"/>
        <end position="189"/>
    </location>
</feature>
<accession>A0ABS3DPX4</accession>
<organism evidence="11 12">
    <name type="scientific">Corallococcus macrosporus</name>
    <dbReference type="NCBI Taxonomy" id="35"/>
    <lineage>
        <taxon>Bacteria</taxon>
        <taxon>Pseudomonadati</taxon>
        <taxon>Myxococcota</taxon>
        <taxon>Myxococcia</taxon>
        <taxon>Myxococcales</taxon>
        <taxon>Cystobacterineae</taxon>
        <taxon>Myxococcaceae</taxon>
        <taxon>Corallococcus</taxon>
    </lineage>
</organism>
<keyword evidence="2" id="KW-1003">Cell membrane</keyword>
<feature type="transmembrane region" description="Helical" evidence="9">
    <location>
        <begin position="382"/>
        <end position="400"/>
    </location>
</feature>
<dbReference type="EMBL" id="JAFIMU010000017">
    <property type="protein sequence ID" value="MBN8233382.1"/>
    <property type="molecule type" value="Genomic_DNA"/>
</dbReference>
<keyword evidence="7 9" id="KW-0472">Membrane</keyword>
<gene>
    <name evidence="11" type="ORF">JYK02_38280</name>
</gene>
<keyword evidence="3" id="KW-0328">Glycosyltransferase</keyword>
<evidence type="ECO:0000256" key="2">
    <source>
        <dbReference type="ARBA" id="ARBA00022475"/>
    </source>
</evidence>
<protein>
    <submittedName>
        <fullName evidence="11">Glycosyltransferase family 39 protein</fullName>
    </submittedName>
</protein>
<evidence type="ECO:0000256" key="8">
    <source>
        <dbReference type="SAM" id="MobiDB-lite"/>
    </source>
</evidence>
<dbReference type="InterPro" id="IPR050297">
    <property type="entry name" value="LipidA_mod_glycosyltrf_83"/>
</dbReference>
<dbReference type="RefSeq" id="WP_207057906.1">
    <property type="nucleotide sequence ID" value="NZ_JAFIMU010000017.1"/>
</dbReference>
<feature type="transmembrane region" description="Helical" evidence="9">
    <location>
        <begin position="29"/>
        <end position="49"/>
    </location>
</feature>
<feature type="transmembrane region" description="Helical" evidence="9">
    <location>
        <begin position="284"/>
        <end position="312"/>
    </location>
</feature>
<evidence type="ECO:0000256" key="4">
    <source>
        <dbReference type="ARBA" id="ARBA00022679"/>
    </source>
</evidence>
<dbReference type="PANTHER" id="PTHR33908:SF3">
    <property type="entry name" value="UNDECAPRENYL PHOSPHATE-ALPHA-4-AMINO-4-DEOXY-L-ARABINOSE ARABINOSYL TRANSFERASE"/>
    <property type="match status" value="1"/>
</dbReference>
<comment type="subcellular location">
    <subcellularLocation>
        <location evidence="1">Cell membrane</location>
        <topology evidence="1">Multi-pass membrane protein</topology>
    </subcellularLocation>
</comment>
<evidence type="ECO:0000259" key="10">
    <source>
        <dbReference type="Pfam" id="PF13231"/>
    </source>
</evidence>
<keyword evidence="12" id="KW-1185">Reference proteome</keyword>
<feature type="transmembrane region" description="Helical" evidence="9">
    <location>
        <begin position="146"/>
        <end position="163"/>
    </location>
</feature>
<dbReference type="InterPro" id="IPR038731">
    <property type="entry name" value="RgtA/B/C-like"/>
</dbReference>
<keyword evidence="5 9" id="KW-0812">Transmembrane</keyword>
<name>A0ABS3DPX4_9BACT</name>
<evidence type="ECO:0000313" key="12">
    <source>
        <dbReference type="Proteomes" id="UP000664052"/>
    </source>
</evidence>
<sequence length="499" mass="55274">MRSPSPMLDTSGLPQEAASPPLRRGQRTWPAVFSGALLLALAWKVWTLALPPHGVHPWRDADGLGVARAFLHEGWNILYPRVAERGGLTGIVGMEFPLVNWLGAAAMALFGEHDTWARLPVWLCLIPLAFGGLALGRRMLRDEDTARVAAVCLLLQPLVLVFSRKLMPEVPMLTLLCWGLCMAFDGIRASWGRALLAGVLLALAAVLKPTGVAAAVPATAWVLAAWKGAPGPERKWVLARSSLIGLIPVVAVLVWFRHAHVLEETYGLPLFKLKHDWWEWTRELFTWTFISVVFGRCIHLFFLLPTFLWMLVSWRTTGRVLKEHPVVTAWFAASLGVVVLFGRHNFQHQYYAIPLTLATSLLIGAFVVAATRERRAPERWRLAFLAVFAVTALLRTLSYTKPPELDVARLDAAVPKLGPPGLTVATDLSTPVVSLVTLRRQGWSLPPASLTPERLEELRREGATLLVESSFGGWLPEATRARLPPPLYDDGQVRSYSLR</sequence>
<feature type="transmembrane region" description="Helical" evidence="9">
    <location>
        <begin position="88"/>
        <end position="110"/>
    </location>
</feature>
<feature type="region of interest" description="Disordered" evidence="8">
    <location>
        <begin position="1"/>
        <end position="22"/>
    </location>
</feature>
<dbReference type="PANTHER" id="PTHR33908">
    <property type="entry name" value="MANNOSYLTRANSFERASE YKCB-RELATED"/>
    <property type="match status" value="1"/>
</dbReference>
<evidence type="ECO:0000256" key="1">
    <source>
        <dbReference type="ARBA" id="ARBA00004651"/>
    </source>
</evidence>
<evidence type="ECO:0000256" key="7">
    <source>
        <dbReference type="ARBA" id="ARBA00023136"/>
    </source>
</evidence>
<evidence type="ECO:0000256" key="9">
    <source>
        <dbReference type="SAM" id="Phobius"/>
    </source>
</evidence>
<dbReference type="Pfam" id="PF13231">
    <property type="entry name" value="PMT_2"/>
    <property type="match status" value="1"/>
</dbReference>
<feature type="transmembrane region" description="Helical" evidence="9">
    <location>
        <begin position="350"/>
        <end position="370"/>
    </location>
</feature>
<reference evidence="11 12" key="1">
    <citation type="submission" date="2021-02" db="EMBL/GenBank/DDBJ databases">
        <title>De Novo genome assembly of isolated myxobacteria.</title>
        <authorList>
            <person name="Stevens D.C."/>
        </authorList>
    </citation>
    <scope>NUCLEOTIDE SEQUENCE [LARGE SCALE GENOMIC DNA]</scope>
    <source>
        <strain evidence="11 12">ATCC 29039</strain>
    </source>
</reference>
<evidence type="ECO:0000256" key="5">
    <source>
        <dbReference type="ARBA" id="ARBA00022692"/>
    </source>
</evidence>
<comment type="caution">
    <text evidence="11">The sequence shown here is derived from an EMBL/GenBank/DDBJ whole genome shotgun (WGS) entry which is preliminary data.</text>
</comment>
<evidence type="ECO:0000256" key="3">
    <source>
        <dbReference type="ARBA" id="ARBA00022676"/>
    </source>
</evidence>
<keyword evidence="4" id="KW-0808">Transferase</keyword>